<dbReference type="PANTHER" id="PTHR31635">
    <property type="entry name" value="REVERSE TRANSCRIPTASE DOMAIN-CONTAINING PROTEIN-RELATED"/>
    <property type="match status" value="1"/>
</dbReference>
<dbReference type="OrthoDB" id="9909359at2759"/>
<gene>
    <name evidence="2" type="ORF">MCOR_52343</name>
</gene>
<name>A0A6J8EJF8_MYTCO</name>
<evidence type="ECO:0000259" key="1">
    <source>
        <dbReference type="Pfam" id="PF00078"/>
    </source>
</evidence>
<dbReference type="InterPro" id="IPR000477">
    <property type="entry name" value="RT_dom"/>
</dbReference>
<organism evidence="2 3">
    <name type="scientific">Mytilus coruscus</name>
    <name type="common">Sea mussel</name>
    <dbReference type="NCBI Taxonomy" id="42192"/>
    <lineage>
        <taxon>Eukaryota</taxon>
        <taxon>Metazoa</taxon>
        <taxon>Spiralia</taxon>
        <taxon>Lophotrochozoa</taxon>
        <taxon>Mollusca</taxon>
        <taxon>Bivalvia</taxon>
        <taxon>Autobranchia</taxon>
        <taxon>Pteriomorphia</taxon>
        <taxon>Mytilida</taxon>
        <taxon>Mytiloidea</taxon>
        <taxon>Mytilidae</taxon>
        <taxon>Mytilinae</taxon>
        <taxon>Mytilus</taxon>
    </lineage>
</organism>
<dbReference type="Pfam" id="PF00078">
    <property type="entry name" value="RVT_1"/>
    <property type="match status" value="1"/>
</dbReference>
<accession>A0A6J8EJF8</accession>
<keyword evidence="3" id="KW-1185">Reference proteome</keyword>
<protein>
    <recommendedName>
        <fullName evidence="1">Reverse transcriptase domain-containing protein</fullName>
    </recommendedName>
</protein>
<dbReference type="EMBL" id="CACVKT020009075">
    <property type="protein sequence ID" value="CAC5420076.1"/>
    <property type="molecule type" value="Genomic_DNA"/>
</dbReference>
<proteinExistence type="predicted"/>
<sequence length="169" mass="19204">MVLNNEQAVDEYLGMIELNKSNEEDWSVLNQFISKKECLDNIKDLENNKSPGIDGLGKGLWIKIRYKDIKSKIQVNGMLTEEILITRSVRQGCPLSMNLYALAIETFANSIRTNKNIKGINIPNLKEPIQLFQHVDDCTTITTDIKDYSLFMNEFEKFGKASGANIARN</sequence>
<evidence type="ECO:0000313" key="3">
    <source>
        <dbReference type="Proteomes" id="UP000507470"/>
    </source>
</evidence>
<dbReference type="AlphaFoldDB" id="A0A6J8EJF8"/>
<reference evidence="2 3" key="1">
    <citation type="submission" date="2020-06" db="EMBL/GenBank/DDBJ databases">
        <authorList>
            <person name="Li R."/>
            <person name="Bekaert M."/>
        </authorList>
    </citation>
    <scope>NUCLEOTIDE SEQUENCE [LARGE SCALE GENOMIC DNA]</scope>
    <source>
        <strain evidence="3">wild</strain>
    </source>
</reference>
<dbReference type="Proteomes" id="UP000507470">
    <property type="component" value="Unassembled WGS sequence"/>
</dbReference>
<evidence type="ECO:0000313" key="2">
    <source>
        <dbReference type="EMBL" id="CAC5420076.1"/>
    </source>
</evidence>
<feature type="domain" description="Reverse transcriptase" evidence="1">
    <location>
        <begin position="66"/>
        <end position="167"/>
    </location>
</feature>
<dbReference type="PANTHER" id="PTHR31635:SF196">
    <property type="entry name" value="REVERSE TRANSCRIPTASE DOMAIN-CONTAINING PROTEIN-RELATED"/>
    <property type="match status" value="1"/>
</dbReference>